<reference evidence="1 2" key="1">
    <citation type="journal article" date="2020" name="BMC Genomics">
        <title>Intraspecific diversification of the crop wild relative Brassica cretica Lam. using demographic model selection.</title>
        <authorList>
            <person name="Kioukis A."/>
            <person name="Michalopoulou V.A."/>
            <person name="Briers L."/>
            <person name="Pirintsos S."/>
            <person name="Studholme D.J."/>
            <person name="Pavlidis P."/>
            <person name="Sarris P.F."/>
        </authorList>
    </citation>
    <scope>NUCLEOTIDE SEQUENCE [LARGE SCALE GENOMIC DNA]</scope>
    <source>
        <strain evidence="2">cv. PFS-1207/04</strain>
    </source>
</reference>
<sequence length="81" mass="9358">MLVREILKTQSFQRGKASRRRGNIYESYAAEFQHHKRAAGVKAARKDVLILGIIISSVTKFGMSRLIHFDERSIRVESRQL</sequence>
<gene>
    <name evidence="1" type="ORF">DY000_02001668</name>
</gene>
<dbReference type="Proteomes" id="UP000266723">
    <property type="component" value="Unassembled WGS sequence"/>
</dbReference>
<protein>
    <recommendedName>
        <fullName evidence="3">Transposase</fullName>
    </recommendedName>
</protein>
<organism evidence="1 2">
    <name type="scientific">Brassica cretica</name>
    <name type="common">Mustard</name>
    <dbReference type="NCBI Taxonomy" id="69181"/>
    <lineage>
        <taxon>Eukaryota</taxon>
        <taxon>Viridiplantae</taxon>
        <taxon>Streptophyta</taxon>
        <taxon>Embryophyta</taxon>
        <taxon>Tracheophyta</taxon>
        <taxon>Spermatophyta</taxon>
        <taxon>Magnoliopsida</taxon>
        <taxon>eudicotyledons</taxon>
        <taxon>Gunneridae</taxon>
        <taxon>Pentapetalae</taxon>
        <taxon>rosids</taxon>
        <taxon>malvids</taxon>
        <taxon>Brassicales</taxon>
        <taxon>Brassicaceae</taxon>
        <taxon>Brassiceae</taxon>
        <taxon>Brassica</taxon>
    </lineage>
</organism>
<name>A0ABQ7C6H0_BRACR</name>
<evidence type="ECO:0008006" key="3">
    <source>
        <dbReference type="Google" id="ProtNLM"/>
    </source>
</evidence>
<proteinExistence type="predicted"/>
<comment type="caution">
    <text evidence="1">The sequence shown here is derived from an EMBL/GenBank/DDBJ whole genome shotgun (WGS) entry which is preliminary data.</text>
</comment>
<evidence type="ECO:0000313" key="1">
    <source>
        <dbReference type="EMBL" id="KAF3547261.1"/>
    </source>
</evidence>
<evidence type="ECO:0000313" key="2">
    <source>
        <dbReference type="Proteomes" id="UP000266723"/>
    </source>
</evidence>
<dbReference type="EMBL" id="QGKV02000832">
    <property type="protein sequence ID" value="KAF3547261.1"/>
    <property type="molecule type" value="Genomic_DNA"/>
</dbReference>
<keyword evidence="2" id="KW-1185">Reference proteome</keyword>
<accession>A0ABQ7C6H0</accession>